<comment type="caution">
    <text evidence="1">The sequence shown here is derived from an EMBL/GenBank/DDBJ whole genome shotgun (WGS) entry which is preliminary data.</text>
</comment>
<evidence type="ECO:0000313" key="1">
    <source>
        <dbReference type="EMBL" id="MBD8875924.1"/>
    </source>
</evidence>
<dbReference type="Proteomes" id="UP000615687">
    <property type="component" value="Unassembled WGS sequence"/>
</dbReference>
<organism evidence="1 2">
    <name type="scientific">Roseibium polysiphoniae</name>
    <dbReference type="NCBI Taxonomy" id="2571221"/>
    <lineage>
        <taxon>Bacteria</taxon>
        <taxon>Pseudomonadati</taxon>
        <taxon>Pseudomonadota</taxon>
        <taxon>Alphaproteobacteria</taxon>
        <taxon>Hyphomicrobiales</taxon>
        <taxon>Stappiaceae</taxon>
        <taxon>Roseibium</taxon>
    </lineage>
</organism>
<protein>
    <submittedName>
        <fullName evidence="1">Uncharacterized protein</fullName>
    </submittedName>
</protein>
<name>A0ABR9C7P5_9HYPH</name>
<dbReference type="EMBL" id="JACYXJ010000002">
    <property type="protein sequence ID" value="MBD8875924.1"/>
    <property type="molecule type" value="Genomic_DNA"/>
</dbReference>
<dbReference type="RefSeq" id="WP_192108389.1">
    <property type="nucleotide sequence ID" value="NZ_JACYXJ010000002.1"/>
</dbReference>
<evidence type="ECO:0000313" key="2">
    <source>
        <dbReference type="Proteomes" id="UP000615687"/>
    </source>
</evidence>
<proteinExistence type="predicted"/>
<reference evidence="1 2" key="1">
    <citation type="submission" date="2020-09" db="EMBL/GenBank/DDBJ databases">
        <title>The genome sequence of type strain Labrenzia polysiphoniae KACC 19711.</title>
        <authorList>
            <person name="Liu Y."/>
        </authorList>
    </citation>
    <scope>NUCLEOTIDE SEQUENCE [LARGE SCALE GENOMIC DNA]</scope>
    <source>
        <strain evidence="1 2">KACC 19711</strain>
    </source>
</reference>
<sequence length="50" mass="6306">MIPYFAIHMHRSRQAREDMSAQKRADEEDAFYHAYTPPIWLRIWNWWRAR</sequence>
<gene>
    <name evidence="1" type="ORF">IG617_06475</name>
</gene>
<keyword evidence="2" id="KW-1185">Reference proteome</keyword>
<accession>A0ABR9C7P5</accession>